<organism evidence="1 2">
    <name type="scientific">Alkalibacterium subtropicum</name>
    <dbReference type="NCBI Taxonomy" id="753702"/>
    <lineage>
        <taxon>Bacteria</taxon>
        <taxon>Bacillati</taxon>
        <taxon>Bacillota</taxon>
        <taxon>Bacilli</taxon>
        <taxon>Lactobacillales</taxon>
        <taxon>Carnobacteriaceae</taxon>
        <taxon>Alkalibacterium</taxon>
    </lineage>
</organism>
<protein>
    <submittedName>
        <fullName evidence="1">Putative inner membrane protein</fullName>
    </submittedName>
</protein>
<name>A0A1I1L274_9LACT</name>
<evidence type="ECO:0000313" key="1">
    <source>
        <dbReference type="EMBL" id="SFC67045.1"/>
    </source>
</evidence>
<sequence>MTKKYLTTLNTRPFLYRETKMVAELIDQGMSDEDIKEKVIDDNIFQLTSKDRRTSFLSEIRKRLNNLDEFLLEKFLVSDTSTRKAILLYAILMKDTLFYEWMREVVWDKWLTLDDEVTKLDTTSFIENKVEQNETVAKWKMLTRERLVNAYHQALVDAEYANYSETKIILQRPIISSQVEQHLKSEKEKHIVEVLLGEVIE</sequence>
<dbReference type="AlphaFoldDB" id="A0A1I1L274"/>
<gene>
    <name evidence="1" type="ORF">SAMN04488102_11723</name>
</gene>
<proteinExistence type="predicted"/>
<dbReference type="EMBL" id="FOLT01000017">
    <property type="protein sequence ID" value="SFC67045.1"/>
    <property type="molecule type" value="Genomic_DNA"/>
</dbReference>
<dbReference type="Gene3D" id="1.10.3540.10">
    <property type="entry name" value="uncharacterized protein from magnetospirillum magneticum domain"/>
    <property type="match status" value="1"/>
</dbReference>
<accession>A0A1I1L274</accession>
<dbReference type="InterPro" id="IPR023137">
    <property type="entry name" value="BrxA_sf"/>
</dbReference>
<keyword evidence="2" id="KW-1185">Reference proteome</keyword>
<dbReference type="Proteomes" id="UP000199612">
    <property type="component" value="Unassembled WGS sequence"/>
</dbReference>
<dbReference type="Pfam" id="PF08849">
    <property type="entry name" value="BrxA"/>
    <property type="match status" value="1"/>
</dbReference>
<dbReference type="InterPro" id="IPR014948">
    <property type="entry name" value="BrxA"/>
</dbReference>
<dbReference type="STRING" id="753702.SAMN04488102_11723"/>
<dbReference type="OrthoDB" id="3078533at2"/>
<dbReference type="RefSeq" id="WP_091531486.1">
    <property type="nucleotide sequence ID" value="NZ_FOLT01000017.1"/>
</dbReference>
<reference evidence="2" key="1">
    <citation type="submission" date="2016-10" db="EMBL/GenBank/DDBJ databases">
        <authorList>
            <person name="Varghese N."/>
            <person name="Submissions S."/>
        </authorList>
    </citation>
    <scope>NUCLEOTIDE SEQUENCE [LARGE SCALE GENOMIC DNA]</scope>
    <source>
        <strain evidence="2">DSM 23664</strain>
    </source>
</reference>
<evidence type="ECO:0000313" key="2">
    <source>
        <dbReference type="Proteomes" id="UP000199612"/>
    </source>
</evidence>